<dbReference type="SUPFAM" id="SSF51261">
    <property type="entry name" value="Duplicated hybrid motif"/>
    <property type="match status" value="1"/>
</dbReference>
<evidence type="ECO:0000313" key="2">
    <source>
        <dbReference type="EMBL" id="PFU44488.1"/>
    </source>
</evidence>
<dbReference type="Proteomes" id="UP000224076">
    <property type="component" value="Unassembled WGS sequence"/>
</dbReference>
<dbReference type="CDD" id="cd12797">
    <property type="entry name" value="M23_peptidase"/>
    <property type="match status" value="1"/>
</dbReference>
<dbReference type="InterPro" id="IPR016047">
    <property type="entry name" value="M23ase_b-sheet_dom"/>
</dbReference>
<name>A0A2B9M5R6_BACCE</name>
<dbReference type="Pfam" id="PF01551">
    <property type="entry name" value="Peptidase_M23"/>
    <property type="match status" value="1"/>
</dbReference>
<accession>A0A2B9M5R6</accession>
<feature type="domain" description="M23ase beta-sheet core" evidence="1">
    <location>
        <begin position="111"/>
        <end position="166"/>
    </location>
</feature>
<gene>
    <name evidence="2" type="ORF">COK86_08500</name>
</gene>
<reference evidence="2 3" key="1">
    <citation type="submission" date="2017-09" db="EMBL/GenBank/DDBJ databases">
        <title>Large-scale bioinformatics analysis of Bacillus genomes uncovers conserved roles of natural products in bacterial physiology.</title>
        <authorList>
            <consortium name="Agbiome Team Llc"/>
            <person name="Bleich R.M."/>
            <person name="Grubbs K.J."/>
            <person name="Santa Maria K.C."/>
            <person name="Allen S.E."/>
            <person name="Farag S."/>
            <person name="Shank E.A."/>
            <person name="Bowers A."/>
        </authorList>
    </citation>
    <scope>NUCLEOTIDE SEQUENCE [LARGE SCALE GENOMIC DNA]</scope>
    <source>
        <strain evidence="2 3">AFS061806</strain>
    </source>
</reference>
<dbReference type="Gene3D" id="2.70.70.10">
    <property type="entry name" value="Glucose Permease (Domain IIA)"/>
    <property type="match status" value="1"/>
</dbReference>
<comment type="caution">
    <text evidence="2">The sequence shown here is derived from an EMBL/GenBank/DDBJ whole genome shotgun (WGS) entry which is preliminary data.</text>
</comment>
<sequence>MPFQYQRNPFNTTEQVKMYYGCHEIGAKDFGFDSMEDFGTQVFAVESGTVVFINRDSHCFSRQTPSPNDDKNLWELYDSNDNNKQLLTFYRNNDESVRKAIIDAPEMCQPNEIVVRGSDNYFTSYVHVLPDNDLAVGSEIQIGDSLGKVDRSGIVTGPHVHFERIIPNPDFDPINPDNSPFWINGGTCNWTMFTVADITPTPQDNDWVEDEDSGNWYAYINGTRQRNRFVTLNKTDWFLVDENGVYTGSYYSFDKIKNYYRLWWDPKQKWYKWVNSKWVLE</sequence>
<organism evidence="2 3">
    <name type="scientific">Bacillus cereus</name>
    <dbReference type="NCBI Taxonomy" id="1396"/>
    <lineage>
        <taxon>Bacteria</taxon>
        <taxon>Bacillati</taxon>
        <taxon>Bacillota</taxon>
        <taxon>Bacilli</taxon>
        <taxon>Bacillales</taxon>
        <taxon>Bacillaceae</taxon>
        <taxon>Bacillus</taxon>
        <taxon>Bacillus cereus group</taxon>
    </lineage>
</organism>
<dbReference type="EMBL" id="NVDG01000015">
    <property type="protein sequence ID" value="PFU44488.1"/>
    <property type="molecule type" value="Genomic_DNA"/>
</dbReference>
<dbReference type="AlphaFoldDB" id="A0A2B9M5R6"/>
<dbReference type="PANTHER" id="PTHR21666">
    <property type="entry name" value="PEPTIDASE-RELATED"/>
    <property type="match status" value="1"/>
</dbReference>
<evidence type="ECO:0000313" key="3">
    <source>
        <dbReference type="Proteomes" id="UP000224076"/>
    </source>
</evidence>
<protein>
    <recommendedName>
        <fullName evidence="1">M23ase beta-sheet core domain-containing protein</fullName>
    </recommendedName>
</protein>
<dbReference type="InterPro" id="IPR011055">
    <property type="entry name" value="Dup_hybrid_motif"/>
</dbReference>
<dbReference type="RefSeq" id="WP_098323624.1">
    <property type="nucleotide sequence ID" value="NZ_NVDG01000015.1"/>
</dbReference>
<dbReference type="PANTHER" id="PTHR21666:SF270">
    <property type="entry name" value="MUREIN HYDROLASE ACTIVATOR ENVC"/>
    <property type="match status" value="1"/>
</dbReference>
<proteinExistence type="predicted"/>
<evidence type="ECO:0000259" key="1">
    <source>
        <dbReference type="Pfam" id="PF01551"/>
    </source>
</evidence>
<dbReference type="GO" id="GO:0004222">
    <property type="term" value="F:metalloendopeptidase activity"/>
    <property type="evidence" value="ECO:0007669"/>
    <property type="project" value="TreeGrafter"/>
</dbReference>
<dbReference type="InterPro" id="IPR050570">
    <property type="entry name" value="Cell_wall_metabolism_enzyme"/>
</dbReference>